<gene>
    <name evidence="8" type="primary">Yata</name>
</gene>
<dbReference type="InterPro" id="IPR001245">
    <property type="entry name" value="Ser-Thr/Tyr_kinase_cat_dom"/>
</dbReference>
<dbReference type="GO" id="GO:0004672">
    <property type="term" value="F:protein kinase activity"/>
    <property type="evidence" value="ECO:0007669"/>
    <property type="project" value="InterPro"/>
</dbReference>
<feature type="region of interest" description="Disordered" evidence="5">
    <location>
        <begin position="593"/>
        <end position="639"/>
    </location>
</feature>
<feature type="compositionally biased region" description="Low complexity" evidence="5">
    <location>
        <begin position="610"/>
        <end position="626"/>
    </location>
</feature>
<comment type="similarity">
    <text evidence="1">Belongs to the protein kinase superfamily.</text>
</comment>
<evidence type="ECO:0000256" key="5">
    <source>
        <dbReference type="SAM" id="MobiDB-lite"/>
    </source>
</evidence>
<feature type="compositionally biased region" description="Basic and acidic residues" evidence="5">
    <location>
        <begin position="775"/>
        <end position="798"/>
    </location>
</feature>
<protein>
    <recommendedName>
        <fullName evidence="2">N-terminal kinase-like protein</fullName>
    </recommendedName>
    <alternativeName>
        <fullName evidence="3">SCY1-like protein 1</fullName>
    </alternativeName>
</protein>
<dbReference type="PANTHER" id="PTHR12984:SF3">
    <property type="entry name" value="N-TERMINAL KINASE-LIKE PROTEIN"/>
    <property type="match status" value="1"/>
</dbReference>
<dbReference type="SUPFAM" id="SSF48371">
    <property type="entry name" value="ARM repeat"/>
    <property type="match status" value="1"/>
</dbReference>
<dbReference type="InterPro" id="IPR011989">
    <property type="entry name" value="ARM-like"/>
</dbReference>
<organism evidence="7 8">
    <name type="scientific">Vanessa tameamea</name>
    <name type="common">Kamehameha butterfly</name>
    <dbReference type="NCBI Taxonomy" id="334116"/>
    <lineage>
        <taxon>Eukaryota</taxon>
        <taxon>Metazoa</taxon>
        <taxon>Ecdysozoa</taxon>
        <taxon>Arthropoda</taxon>
        <taxon>Hexapoda</taxon>
        <taxon>Insecta</taxon>
        <taxon>Pterygota</taxon>
        <taxon>Neoptera</taxon>
        <taxon>Endopterygota</taxon>
        <taxon>Lepidoptera</taxon>
        <taxon>Glossata</taxon>
        <taxon>Ditrysia</taxon>
        <taxon>Papilionoidea</taxon>
        <taxon>Nymphalidae</taxon>
        <taxon>Nymphalinae</taxon>
        <taxon>Vanessa</taxon>
    </lineage>
</organism>
<dbReference type="AlphaFoldDB" id="A0A8B8IWI2"/>
<dbReference type="InterPro" id="IPR011009">
    <property type="entry name" value="Kinase-like_dom_sf"/>
</dbReference>
<accession>A0A8B8IWI2</accession>
<dbReference type="OMA" id="NDTSWAG"/>
<dbReference type="RefSeq" id="XP_026500942.1">
    <property type="nucleotide sequence ID" value="XM_026645157.2"/>
</dbReference>
<evidence type="ECO:0000259" key="6">
    <source>
        <dbReference type="PROSITE" id="PS50011"/>
    </source>
</evidence>
<feature type="compositionally biased region" description="Acidic residues" evidence="5">
    <location>
        <begin position="757"/>
        <end position="769"/>
    </location>
</feature>
<evidence type="ECO:0000313" key="8">
    <source>
        <dbReference type="RefSeq" id="XP_026500942.1"/>
    </source>
</evidence>
<feature type="compositionally biased region" description="Basic and acidic residues" evidence="5">
    <location>
        <begin position="628"/>
        <end position="639"/>
    </location>
</feature>
<dbReference type="Proteomes" id="UP001652626">
    <property type="component" value="Chromosome 19"/>
</dbReference>
<comment type="function">
    <text evidence="4">Regulates COPI-mediated retrograde protein traffic at the interface between the Golgi apparatus and the endoplasmic reticulum. Involved in the maintenance of the Golgi apparatus morphology.</text>
</comment>
<feature type="region of interest" description="Disordered" evidence="5">
    <location>
        <begin position="653"/>
        <end position="672"/>
    </location>
</feature>
<name>A0A8B8IWI2_VANTA</name>
<dbReference type="Pfam" id="PF07714">
    <property type="entry name" value="PK_Tyr_Ser-Thr"/>
    <property type="match status" value="1"/>
</dbReference>
<sequence>MWSFFSRDPAKDFPYEVGDPVRGLEDRSVWTLHKGKKRGTQDEVSIFLFDVNKNSETQFDIAKASLKKLKTMRHPSLLHYLDSCETEKFLYVATEYVEPLATNIEDNKLEGLQRDLFLAWGIFQITRALSFFNNDGNLKHNNVCLYSVFVTLAGEWKLGGFEFLSAHGQDNSNPLPIKILPKLEIYDPPEKKDQTKLKSMTKCSTDMWGLGCLIWEAFNGPLSNQPALKTVDKIPKQLCTLYCELVSANPASRPNPADIITRCRKMGGYFKNDLIDTMLFLEEIQIKDKIEKGKFFSTLSSYLDNFPEPVCVHKILPQLLTAFHYGDAGSAVLAPMFKLGKLLEDADYQKQIVPCVVKLFASNDRTTRSRLLQQLDQFIMHLQNSTVNDQIFPQVVHGFLDTNAIIREQTVKSIVHLAPKLNYNNLNVEVLRHFARLQSKDDQGGIRTNTTVCLGKIAAHLHPQIRQKVLVSAFVRATRDAFPPARQAGVLALAATQQYFLLSEVANRVLPALCPLTADPEKQVRDAAFRTIKGFLGKLEKVSEDPSLKEGMEADVHTATPSLSNAAATWAGWAVTAVTAKFYRSHSDTARVQHAPKSVLSKPGSLEQPSSSSMSTTTSSVTSMTSLEHSESASDYDPEHWDMTAWGEIDSSAGTTAASAKSPPSSGSAQATPGLAALCEDDWDNEEWGTLQEQPAAEAELASPSETWNNAQWTEPNVNNANATYVRGPRVDHRTEHRTEHRVAAHQNSNDSLGGWEDGEFEPIEENADENNASKMDEMRRKREERKLQRQREMEARRSARGQGPMKLGTKITTPPPPF</sequence>
<reference evidence="8" key="1">
    <citation type="submission" date="2025-08" db="UniProtKB">
        <authorList>
            <consortium name="RefSeq"/>
        </authorList>
    </citation>
    <scope>IDENTIFICATION</scope>
    <source>
        <tissue evidence="8">Whole body</tissue>
    </source>
</reference>
<dbReference type="OrthoDB" id="447103at2759"/>
<evidence type="ECO:0000256" key="1">
    <source>
        <dbReference type="ARBA" id="ARBA00038349"/>
    </source>
</evidence>
<evidence type="ECO:0000256" key="2">
    <source>
        <dbReference type="ARBA" id="ARBA00040972"/>
    </source>
</evidence>
<evidence type="ECO:0000313" key="7">
    <source>
        <dbReference type="Proteomes" id="UP001652626"/>
    </source>
</evidence>
<proteinExistence type="inferred from homology"/>
<feature type="compositionally biased region" description="Low complexity" evidence="5">
    <location>
        <begin position="653"/>
        <end position="669"/>
    </location>
</feature>
<dbReference type="Gene3D" id="1.25.10.10">
    <property type="entry name" value="Leucine-rich Repeat Variant"/>
    <property type="match status" value="1"/>
</dbReference>
<dbReference type="Gene3D" id="3.30.200.20">
    <property type="entry name" value="Phosphorylase Kinase, domain 1"/>
    <property type="match status" value="1"/>
</dbReference>
<feature type="domain" description="Protein kinase" evidence="6">
    <location>
        <begin position="18"/>
        <end position="270"/>
    </location>
</feature>
<dbReference type="InterPro" id="IPR016024">
    <property type="entry name" value="ARM-type_fold"/>
</dbReference>
<dbReference type="PANTHER" id="PTHR12984">
    <property type="entry name" value="SCY1-RELATED S/T PROTEIN KINASE-LIKE"/>
    <property type="match status" value="1"/>
</dbReference>
<evidence type="ECO:0000256" key="3">
    <source>
        <dbReference type="ARBA" id="ARBA00042347"/>
    </source>
</evidence>
<keyword evidence="7" id="KW-1185">Reference proteome</keyword>
<dbReference type="Gene3D" id="1.10.510.10">
    <property type="entry name" value="Transferase(Phosphotransferase) domain 1"/>
    <property type="match status" value="1"/>
</dbReference>
<dbReference type="InterPro" id="IPR051177">
    <property type="entry name" value="CIK-Related_Protein"/>
</dbReference>
<dbReference type="InterPro" id="IPR000719">
    <property type="entry name" value="Prot_kinase_dom"/>
</dbReference>
<feature type="region of interest" description="Disordered" evidence="5">
    <location>
        <begin position="737"/>
        <end position="819"/>
    </location>
</feature>
<evidence type="ECO:0000256" key="4">
    <source>
        <dbReference type="ARBA" id="ARBA00056114"/>
    </source>
</evidence>
<dbReference type="PROSITE" id="PS50011">
    <property type="entry name" value="PROTEIN_KINASE_DOM"/>
    <property type="match status" value="1"/>
</dbReference>
<dbReference type="SUPFAM" id="SSF56112">
    <property type="entry name" value="Protein kinase-like (PK-like)"/>
    <property type="match status" value="1"/>
</dbReference>
<dbReference type="GO" id="GO:0005524">
    <property type="term" value="F:ATP binding"/>
    <property type="evidence" value="ECO:0007669"/>
    <property type="project" value="InterPro"/>
</dbReference>